<reference evidence="1" key="1">
    <citation type="submission" date="2022-07" db="EMBL/GenBank/DDBJ databases">
        <title>Genome Sequence of Phlebia brevispora.</title>
        <authorList>
            <person name="Buettner E."/>
        </authorList>
    </citation>
    <scope>NUCLEOTIDE SEQUENCE</scope>
    <source>
        <strain evidence="1">MPL23</strain>
    </source>
</reference>
<gene>
    <name evidence="1" type="ORF">NM688_g6812</name>
</gene>
<dbReference type="EMBL" id="JANHOG010001466">
    <property type="protein sequence ID" value="KAJ3536622.1"/>
    <property type="molecule type" value="Genomic_DNA"/>
</dbReference>
<sequence>MASSTPDAATIIAVYHEGIVDATCVYATLTFVCYEYLITFKYEYEFLWRRKWSAATWLFIANRYLLWASIIEQAAPISAATLLGVVFVLPLIVLAAFSALRVFAILDHAYITAACVFLLGLTPVGISLYQNTQTVYQHVNDPILGSSCYGSFLISPSLAFKLTSLAVNLASAVTTIAADVIAIVVTWLKTYRQVRQAASIGMTVGFSATLLQYGGTADLFEAADADPPPSFQSAAPTNIFLNVLPNIILSRFLINLRQVNSADTESNDAARFSQFSIPNFRVPTLPDIIGNLGEPLEFGNHEESARFPEGVFDGTLSSGDKEGTAGMTCTDNSGIEEVWRTVAVTAL</sequence>
<accession>A0ACC1SCD1</accession>
<evidence type="ECO:0000313" key="2">
    <source>
        <dbReference type="Proteomes" id="UP001148662"/>
    </source>
</evidence>
<name>A0ACC1SCD1_9APHY</name>
<proteinExistence type="predicted"/>
<protein>
    <submittedName>
        <fullName evidence="1">Uncharacterized protein</fullName>
    </submittedName>
</protein>
<comment type="caution">
    <text evidence="1">The sequence shown here is derived from an EMBL/GenBank/DDBJ whole genome shotgun (WGS) entry which is preliminary data.</text>
</comment>
<keyword evidence="2" id="KW-1185">Reference proteome</keyword>
<evidence type="ECO:0000313" key="1">
    <source>
        <dbReference type="EMBL" id="KAJ3536622.1"/>
    </source>
</evidence>
<organism evidence="1 2">
    <name type="scientific">Phlebia brevispora</name>
    <dbReference type="NCBI Taxonomy" id="194682"/>
    <lineage>
        <taxon>Eukaryota</taxon>
        <taxon>Fungi</taxon>
        <taxon>Dikarya</taxon>
        <taxon>Basidiomycota</taxon>
        <taxon>Agaricomycotina</taxon>
        <taxon>Agaricomycetes</taxon>
        <taxon>Polyporales</taxon>
        <taxon>Meruliaceae</taxon>
        <taxon>Phlebia</taxon>
    </lineage>
</organism>
<dbReference type="Proteomes" id="UP001148662">
    <property type="component" value="Unassembled WGS sequence"/>
</dbReference>